<dbReference type="InterPro" id="IPR019410">
    <property type="entry name" value="Methyltransf_16"/>
</dbReference>
<comment type="cofactor">
    <cofactor evidence="1">
        <name>pyridoxal 5'-phosphate</name>
        <dbReference type="ChEBI" id="CHEBI:597326"/>
    </cofactor>
</comment>
<feature type="domain" description="Aminotransferase class V" evidence="6">
    <location>
        <begin position="261"/>
        <end position="634"/>
    </location>
</feature>
<protein>
    <recommendedName>
        <fullName evidence="2">cysteine desulfurase</fullName>
        <ecNumber evidence="2">2.8.1.7</ecNumber>
    </recommendedName>
</protein>
<dbReference type="InterPro" id="IPR029063">
    <property type="entry name" value="SAM-dependent_MTases_sf"/>
</dbReference>
<evidence type="ECO:0000313" key="7">
    <source>
        <dbReference type="EMBL" id="KIZ05291.1"/>
    </source>
</evidence>
<dbReference type="Pfam" id="PF10294">
    <property type="entry name" value="Methyltransf_16"/>
    <property type="match status" value="1"/>
</dbReference>
<dbReference type="Proteomes" id="UP000054498">
    <property type="component" value="Unassembled WGS sequence"/>
</dbReference>
<evidence type="ECO:0000256" key="5">
    <source>
        <dbReference type="ARBA" id="ARBA00050776"/>
    </source>
</evidence>
<dbReference type="AlphaFoldDB" id="A0A0D2NKH0"/>
<dbReference type="PANTHER" id="PTHR43586">
    <property type="entry name" value="CYSTEINE DESULFURASE"/>
    <property type="match status" value="1"/>
</dbReference>
<evidence type="ECO:0000256" key="1">
    <source>
        <dbReference type="ARBA" id="ARBA00001933"/>
    </source>
</evidence>
<comment type="catalytic activity">
    <reaction evidence="5">
        <text>(sulfur carrier)-H + L-cysteine = (sulfur carrier)-SH + L-alanine</text>
        <dbReference type="Rhea" id="RHEA:43892"/>
        <dbReference type="Rhea" id="RHEA-COMP:14737"/>
        <dbReference type="Rhea" id="RHEA-COMP:14739"/>
        <dbReference type="ChEBI" id="CHEBI:29917"/>
        <dbReference type="ChEBI" id="CHEBI:35235"/>
        <dbReference type="ChEBI" id="CHEBI:57972"/>
        <dbReference type="ChEBI" id="CHEBI:64428"/>
        <dbReference type="EC" id="2.8.1.7"/>
    </reaction>
</comment>
<dbReference type="RefSeq" id="XP_013904310.1">
    <property type="nucleotide sequence ID" value="XM_014048856.1"/>
</dbReference>
<evidence type="ECO:0000256" key="4">
    <source>
        <dbReference type="ARBA" id="ARBA00022898"/>
    </source>
</evidence>
<keyword evidence="4" id="KW-0663">Pyridoxal phosphate</keyword>
<dbReference type="InterPro" id="IPR015424">
    <property type="entry name" value="PyrdxlP-dep_Trfase"/>
</dbReference>
<dbReference type="OrthoDB" id="420046at2759"/>
<dbReference type="InterPro" id="IPR000192">
    <property type="entry name" value="Aminotrans_V_dom"/>
</dbReference>
<sequence length="651" mass="70149">MHAADQIDVELDDGMTVMVKQKPRDIPATRMGVGACLWEGELLLAAYLAAQPRHRYIGQRAVELGSGPGLAGLMLAMLGAQVVITDKDVVLPLIQENIELNGLPSTPGTSKHCGGSAMAEELEWGREGYMGRVAALASTPVDLVLAADVTYVDQDGQSPSTEHFVQTCKGLCGPQTVCLVSFELRSSQVKEVFLRESGREFSRVERLSKSALPKCYQVEHIELYKLQAVEAPSSQQLLELGERVRAEVPVLHQLVHGHDLVYLDNAATSQKPRAVLDAMNAYYEEYNSNVHRGVHSLSARATDAYEAARHKVAAFVNAATDREIVFTRNASEAINLVAYTWGLNNLKAGDEIILSVAEHHSNLVPWQLVAERTGAVLKHIGLTAQQELDVEQLKSMVNSRTKLISLPHVSNTLGCVLDVPAVVAAARSVGAKVLLDACQSVPHMPVDVQTLGADWIVASSHKMMGPTGIGFLWGRYDLLESMPPWMGGGEMIQDVFLDHSTYAAPPMRFEAGTPAIAEAIGLGAACDYLSSIGMDTVHAYEDDIGTYLYNQLAAVPKVTIYGPPPTAPRGRAALAAFNVEGLHATDVSTLLDNAGVAVRSGHHCTQPLHRFLGVPASARASCSVYTTRADVDAFIAALKDTIAFFEEVGSM</sequence>
<name>A0A0D2NKH0_9CHLO</name>
<proteinExistence type="predicted"/>
<dbReference type="EC" id="2.8.1.7" evidence="2"/>
<dbReference type="EMBL" id="KK100529">
    <property type="protein sequence ID" value="KIZ05291.1"/>
    <property type="molecule type" value="Genomic_DNA"/>
</dbReference>
<dbReference type="GO" id="GO:0030170">
    <property type="term" value="F:pyridoxal phosphate binding"/>
    <property type="evidence" value="ECO:0007669"/>
    <property type="project" value="InterPro"/>
</dbReference>
<dbReference type="Pfam" id="PF00266">
    <property type="entry name" value="Aminotran_5"/>
    <property type="match status" value="1"/>
</dbReference>
<reference evidence="7 8" key="1">
    <citation type="journal article" date="2013" name="BMC Genomics">
        <title>Reconstruction of the lipid metabolism for the microalga Monoraphidium neglectum from its genome sequence reveals characteristics suitable for biofuel production.</title>
        <authorList>
            <person name="Bogen C."/>
            <person name="Al-Dilaimi A."/>
            <person name="Albersmeier A."/>
            <person name="Wichmann J."/>
            <person name="Grundmann M."/>
            <person name="Rupp O."/>
            <person name="Lauersen K.J."/>
            <person name="Blifernez-Klassen O."/>
            <person name="Kalinowski J."/>
            <person name="Goesmann A."/>
            <person name="Mussgnug J.H."/>
            <person name="Kruse O."/>
        </authorList>
    </citation>
    <scope>NUCLEOTIDE SEQUENCE [LARGE SCALE GENOMIC DNA]</scope>
    <source>
        <strain evidence="7 8">SAG 48.87</strain>
    </source>
</reference>
<dbReference type="GO" id="GO:0016829">
    <property type="term" value="F:lyase activity"/>
    <property type="evidence" value="ECO:0007669"/>
    <property type="project" value="UniProtKB-KW"/>
</dbReference>
<dbReference type="GeneID" id="25735543"/>
<organism evidence="7 8">
    <name type="scientific">Monoraphidium neglectum</name>
    <dbReference type="NCBI Taxonomy" id="145388"/>
    <lineage>
        <taxon>Eukaryota</taxon>
        <taxon>Viridiplantae</taxon>
        <taxon>Chlorophyta</taxon>
        <taxon>core chlorophytes</taxon>
        <taxon>Chlorophyceae</taxon>
        <taxon>CS clade</taxon>
        <taxon>Sphaeropleales</taxon>
        <taxon>Selenastraceae</taxon>
        <taxon>Monoraphidium</taxon>
    </lineage>
</organism>
<dbReference type="Gene3D" id="3.40.640.10">
    <property type="entry name" value="Type I PLP-dependent aspartate aminotransferase-like (Major domain)"/>
    <property type="match status" value="1"/>
</dbReference>
<gene>
    <name evidence="7" type="ORF">MNEG_2665</name>
</gene>
<evidence type="ECO:0000259" key="6">
    <source>
        <dbReference type="Pfam" id="PF00266"/>
    </source>
</evidence>
<dbReference type="NCBIfam" id="TIGR01979">
    <property type="entry name" value="sufS"/>
    <property type="match status" value="1"/>
</dbReference>
<keyword evidence="3" id="KW-0808">Transferase</keyword>
<accession>A0A0D2NKH0</accession>
<dbReference type="PANTHER" id="PTHR43586:SF8">
    <property type="entry name" value="CYSTEINE DESULFURASE 1, CHLOROPLASTIC"/>
    <property type="match status" value="1"/>
</dbReference>
<dbReference type="GO" id="GO:0031071">
    <property type="term" value="F:cysteine desulfurase activity"/>
    <property type="evidence" value="ECO:0007669"/>
    <property type="project" value="UniProtKB-EC"/>
</dbReference>
<dbReference type="CDD" id="cd06453">
    <property type="entry name" value="SufS_like"/>
    <property type="match status" value="1"/>
</dbReference>
<dbReference type="InterPro" id="IPR015421">
    <property type="entry name" value="PyrdxlP-dep_Trfase_major"/>
</dbReference>
<keyword evidence="8" id="KW-1185">Reference proteome</keyword>
<dbReference type="STRING" id="145388.A0A0D2NKH0"/>
<dbReference type="Gene3D" id="3.40.50.150">
    <property type="entry name" value="Vaccinia Virus protein VP39"/>
    <property type="match status" value="1"/>
</dbReference>
<dbReference type="SUPFAM" id="SSF53383">
    <property type="entry name" value="PLP-dependent transferases"/>
    <property type="match status" value="1"/>
</dbReference>
<keyword evidence="7" id="KW-0456">Lyase</keyword>
<dbReference type="InterPro" id="IPR010970">
    <property type="entry name" value="Cys_dSase_SufS"/>
</dbReference>
<dbReference type="InterPro" id="IPR015422">
    <property type="entry name" value="PyrdxlP-dep_Trfase_small"/>
</dbReference>
<dbReference type="KEGG" id="mng:MNEG_2665"/>
<evidence type="ECO:0000313" key="8">
    <source>
        <dbReference type="Proteomes" id="UP000054498"/>
    </source>
</evidence>
<dbReference type="Gene3D" id="3.90.1150.10">
    <property type="entry name" value="Aspartate Aminotransferase, domain 1"/>
    <property type="match status" value="1"/>
</dbReference>
<dbReference type="GO" id="GO:0006534">
    <property type="term" value="P:cysteine metabolic process"/>
    <property type="evidence" value="ECO:0007669"/>
    <property type="project" value="InterPro"/>
</dbReference>
<evidence type="ECO:0000256" key="2">
    <source>
        <dbReference type="ARBA" id="ARBA00012239"/>
    </source>
</evidence>
<dbReference type="SUPFAM" id="SSF53335">
    <property type="entry name" value="S-adenosyl-L-methionine-dependent methyltransferases"/>
    <property type="match status" value="1"/>
</dbReference>
<evidence type="ECO:0000256" key="3">
    <source>
        <dbReference type="ARBA" id="ARBA00022679"/>
    </source>
</evidence>